<dbReference type="SMART" id="SM00487">
    <property type="entry name" value="DEXDc"/>
    <property type="match status" value="1"/>
</dbReference>
<dbReference type="InterPro" id="IPR006483">
    <property type="entry name" value="CRISPR-assoc_Cas3_HD"/>
</dbReference>
<comment type="caution">
    <text evidence="13">The sequence shown here is derived from an EMBL/GenBank/DDBJ whole genome shotgun (WGS) entry which is preliminary data.</text>
</comment>
<feature type="region of interest" description="Disordered" evidence="10">
    <location>
        <begin position="361"/>
        <end position="386"/>
    </location>
</feature>
<dbReference type="GO" id="GO:0004519">
    <property type="term" value="F:endonuclease activity"/>
    <property type="evidence" value="ECO:0007669"/>
    <property type="project" value="UniProtKB-KW"/>
</dbReference>
<dbReference type="InterPro" id="IPR011545">
    <property type="entry name" value="DEAD/DEAH_box_helicase_dom"/>
</dbReference>
<reference evidence="13 14" key="1">
    <citation type="submission" date="2018-03" db="EMBL/GenBank/DDBJ databases">
        <title>Genomic Encyclopedia of Type Strains, Phase III (KMG-III): the genomes of soil and plant-associated and newly described type strains.</title>
        <authorList>
            <person name="Whitman W."/>
        </authorList>
    </citation>
    <scope>NUCLEOTIDE SEQUENCE [LARGE SCALE GENOMIC DNA]</scope>
    <source>
        <strain evidence="13 14">CGMCC 4.7125</strain>
    </source>
</reference>
<dbReference type="GO" id="GO:0003723">
    <property type="term" value="F:RNA binding"/>
    <property type="evidence" value="ECO:0007669"/>
    <property type="project" value="TreeGrafter"/>
</dbReference>
<dbReference type="Pfam" id="PF00270">
    <property type="entry name" value="DEAD"/>
    <property type="match status" value="1"/>
</dbReference>
<keyword evidence="14" id="KW-1185">Reference proteome</keyword>
<evidence type="ECO:0000256" key="5">
    <source>
        <dbReference type="ARBA" id="ARBA00022741"/>
    </source>
</evidence>
<keyword evidence="8" id="KW-0067">ATP-binding</keyword>
<accession>A0A2T0LKV6</accession>
<dbReference type="Gene3D" id="3.40.50.300">
    <property type="entry name" value="P-loop containing nucleotide triphosphate hydrolases"/>
    <property type="match status" value="2"/>
</dbReference>
<evidence type="ECO:0000256" key="2">
    <source>
        <dbReference type="ARBA" id="ARBA00009046"/>
    </source>
</evidence>
<keyword evidence="4" id="KW-0479">Metal-binding</keyword>
<evidence type="ECO:0000256" key="8">
    <source>
        <dbReference type="ARBA" id="ARBA00022840"/>
    </source>
</evidence>
<protein>
    <submittedName>
        <fullName evidence="13">CRISPR-associated endonuclease/helicase Cas3</fullName>
    </submittedName>
</protein>
<dbReference type="InterPro" id="IPR027417">
    <property type="entry name" value="P-loop_NTPase"/>
</dbReference>
<proteinExistence type="inferred from homology"/>
<gene>
    <name evidence="13" type="ORF">B0I33_11447</name>
</gene>
<dbReference type="CDD" id="cd09641">
    <property type="entry name" value="Cas3''_I"/>
    <property type="match status" value="1"/>
</dbReference>
<feature type="domain" description="Helicase ATP-binding" evidence="11">
    <location>
        <begin position="292"/>
        <end position="486"/>
    </location>
</feature>
<feature type="domain" description="HD Cas3-type" evidence="12">
    <location>
        <begin position="19"/>
        <end position="224"/>
    </location>
</feature>
<evidence type="ECO:0000256" key="1">
    <source>
        <dbReference type="ARBA" id="ARBA00006847"/>
    </source>
</evidence>
<evidence type="ECO:0000256" key="10">
    <source>
        <dbReference type="SAM" id="MobiDB-lite"/>
    </source>
</evidence>
<dbReference type="PANTHER" id="PTHR47963">
    <property type="entry name" value="DEAD-BOX ATP-DEPENDENT RNA HELICASE 47, MITOCHONDRIAL"/>
    <property type="match status" value="1"/>
</dbReference>
<dbReference type="Pfam" id="PF18019">
    <property type="entry name" value="Cas3_HD"/>
    <property type="match status" value="1"/>
</dbReference>
<organism evidence="13 14">
    <name type="scientific">Prauserella shujinwangii</name>
    <dbReference type="NCBI Taxonomy" id="1453103"/>
    <lineage>
        <taxon>Bacteria</taxon>
        <taxon>Bacillati</taxon>
        <taxon>Actinomycetota</taxon>
        <taxon>Actinomycetes</taxon>
        <taxon>Pseudonocardiales</taxon>
        <taxon>Pseudonocardiaceae</taxon>
        <taxon>Prauserella</taxon>
    </lineage>
</organism>
<dbReference type="Proteomes" id="UP000238362">
    <property type="component" value="Unassembled WGS sequence"/>
</dbReference>
<dbReference type="CDD" id="cd17930">
    <property type="entry name" value="DEXHc_cas3"/>
    <property type="match status" value="1"/>
</dbReference>
<dbReference type="Pfam" id="PF22590">
    <property type="entry name" value="Cas3-like_C_2"/>
    <property type="match status" value="1"/>
</dbReference>
<evidence type="ECO:0000256" key="6">
    <source>
        <dbReference type="ARBA" id="ARBA00022801"/>
    </source>
</evidence>
<dbReference type="NCBIfam" id="TIGR01596">
    <property type="entry name" value="cas3_HD"/>
    <property type="match status" value="1"/>
</dbReference>
<evidence type="ECO:0000313" key="13">
    <source>
        <dbReference type="EMBL" id="PRX43587.1"/>
    </source>
</evidence>
<dbReference type="PROSITE" id="PS51192">
    <property type="entry name" value="HELICASE_ATP_BIND_1"/>
    <property type="match status" value="1"/>
</dbReference>
<dbReference type="InterPro" id="IPR014001">
    <property type="entry name" value="Helicase_ATP-bd"/>
</dbReference>
<dbReference type="Gene3D" id="1.10.3210.30">
    <property type="match status" value="1"/>
</dbReference>
<dbReference type="SUPFAM" id="SSF52540">
    <property type="entry name" value="P-loop containing nucleoside triphosphate hydrolases"/>
    <property type="match status" value="1"/>
</dbReference>
<keyword evidence="5" id="KW-0547">Nucleotide-binding</keyword>
<dbReference type="NCBIfam" id="TIGR01587">
    <property type="entry name" value="cas3_core"/>
    <property type="match status" value="1"/>
</dbReference>
<dbReference type="GO" id="GO:0051607">
    <property type="term" value="P:defense response to virus"/>
    <property type="evidence" value="ECO:0007669"/>
    <property type="project" value="UniProtKB-KW"/>
</dbReference>
<evidence type="ECO:0000256" key="7">
    <source>
        <dbReference type="ARBA" id="ARBA00022806"/>
    </source>
</evidence>
<evidence type="ECO:0000256" key="9">
    <source>
        <dbReference type="ARBA" id="ARBA00023118"/>
    </source>
</evidence>
<dbReference type="PROSITE" id="PS51643">
    <property type="entry name" value="HD_CAS3"/>
    <property type="match status" value="1"/>
</dbReference>
<name>A0A2T0LKV6_9PSEU</name>
<evidence type="ECO:0000256" key="3">
    <source>
        <dbReference type="ARBA" id="ARBA00022722"/>
    </source>
</evidence>
<dbReference type="GO" id="GO:0016787">
    <property type="term" value="F:hydrolase activity"/>
    <property type="evidence" value="ECO:0007669"/>
    <property type="project" value="UniProtKB-KW"/>
</dbReference>
<dbReference type="GO" id="GO:0046872">
    <property type="term" value="F:metal ion binding"/>
    <property type="evidence" value="ECO:0007669"/>
    <property type="project" value="UniProtKB-KW"/>
</dbReference>
<sequence length="790" mass="86850">MLEIAAGVPVWGAWGKAGSAEQPHPLICHMIDTAAVAERLYDVLLGPAVRADLESGLAALGDVRSWVAVLCGLHDIGKCSPIFQAIRGKLAIRYLGEEVRELMGVLDRGATDREARTEHGTVTAVHLRRCLGQWDAPRKLGIALAVVLGGHHGYLLSAKAVLDAEVRKGHLGGPRWHDLRCELVRAVAELWGLGDPARAGWRAVSLDVPALAGLGGLASVSDWIASDIRNFAYAELPLTDLVAYRDEARGRAGRAVHGRLRWKPWRPPGDTTHAALFGEEPRPLQRAVGELVADRDEPGVLVIEAPTGEGKTRAGFQAAATLVRGLGLSGLYFALPTRATAEHVHAELAAAARALRLEEPPGLVHGGDQLSPSSVNEDGDGDGDGDERAWFTRRRGLLFPVGVGTIDRALQAVIRSRHVFVRLTGLSGKVLVVDEAHDVDAHMTTLLRRLMWWCGRLGIPVVLMSATLPADDREQLIAHWRAGRRKLLPGQVEPRPAGWVGPGVTWAGAEGEPVRRPVELSPVNADRPPIRVHHLGDGQLPTWLRSRVESGGCALVIRNLVRDAVGTYDRLREETRTWERQPELVLLTGQVPADWRARTETWLRENFGPHSADRPHAIVVGTQVLQHSLDVDFDLLASDLAPINELVQRLGRTHRHPRAARACPVPELALVQPPEGRSGPVFPRGLHTVYHQALLLRTLSVLHERTELRLPAEVPQLVHHVYTEPVPPQGPLRERFEKAEATLVARDSEDEARVRRFYLPALRPGDQIRDLTRYPTIAARTRKDTPWRRR</sequence>
<keyword evidence="7 13" id="KW-0347">Helicase</keyword>
<keyword evidence="13" id="KW-0255">Endonuclease</keyword>
<comment type="similarity">
    <text evidence="1">In the N-terminal section; belongs to the CRISPR-associated nuclease Cas3-HD family.</text>
</comment>
<comment type="similarity">
    <text evidence="2">In the central section; belongs to the CRISPR-associated helicase Cas3 family.</text>
</comment>
<dbReference type="InterPro" id="IPR050547">
    <property type="entry name" value="DEAD_box_RNA_helicases"/>
</dbReference>
<evidence type="ECO:0000313" key="14">
    <source>
        <dbReference type="Proteomes" id="UP000238362"/>
    </source>
</evidence>
<dbReference type="InterPro" id="IPR054712">
    <property type="entry name" value="Cas3-like_dom"/>
</dbReference>
<dbReference type="PANTHER" id="PTHR47963:SF9">
    <property type="entry name" value="CRISPR-ASSOCIATED ENDONUCLEASE_HELICASE CAS3"/>
    <property type="match status" value="1"/>
</dbReference>
<keyword evidence="3" id="KW-0540">Nuclease</keyword>
<keyword evidence="6" id="KW-0378">Hydrolase</keyword>
<evidence type="ECO:0000259" key="12">
    <source>
        <dbReference type="PROSITE" id="PS51643"/>
    </source>
</evidence>
<dbReference type="EMBL" id="PVNH01000014">
    <property type="protein sequence ID" value="PRX43587.1"/>
    <property type="molecule type" value="Genomic_DNA"/>
</dbReference>
<evidence type="ECO:0000256" key="4">
    <source>
        <dbReference type="ARBA" id="ARBA00022723"/>
    </source>
</evidence>
<dbReference type="InterPro" id="IPR006474">
    <property type="entry name" value="Helicase_Cas3_CRISPR-ass_core"/>
</dbReference>
<dbReference type="InterPro" id="IPR038257">
    <property type="entry name" value="CRISPR-assoc_Cas3_HD_sf"/>
</dbReference>
<dbReference type="GO" id="GO:0005524">
    <property type="term" value="F:ATP binding"/>
    <property type="evidence" value="ECO:0007669"/>
    <property type="project" value="UniProtKB-KW"/>
</dbReference>
<dbReference type="GO" id="GO:0003724">
    <property type="term" value="F:RNA helicase activity"/>
    <property type="evidence" value="ECO:0007669"/>
    <property type="project" value="TreeGrafter"/>
</dbReference>
<evidence type="ECO:0000259" key="11">
    <source>
        <dbReference type="PROSITE" id="PS51192"/>
    </source>
</evidence>
<keyword evidence="9" id="KW-0051">Antiviral defense</keyword>
<dbReference type="AlphaFoldDB" id="A0A2T0LKV6"/>